<proteinExistence type="predicted"/>
<protein>
    <submittedName>
        <fullName evidence="1">Uncharacterized protein</fullName>
    </submittedName>
</protein>
<comment type="caution">
    <text evidence="1">The sequence shown here is derived from an EMBL/GenBank/DDBJ whole genome shotgun (WGS) entry which is preliminary data.</text>
</comment>
<sequence length="484" mass="54218">MSTEALQAREDLMRSIENFLKKFNRISFRETPKVLMQAWDKLLEIKHAQSEDVQDLINKLVEDVQKINEDLADYVNCPGFNRELVSSYDDDDGEYSLATQEYLKTYSTEITPEEPVESLSMGDEHLDTIPATESDEVIKSSVEILVPTPSDSEDFSDLESECDMSDCDNFTTFSNPLFDDNDSNTSNDEEEFKISSNPLYDLDEVSPINEEVLEKTNSIPPGIEISCFNSESDLLESLLNRDSSNDSSQKIDSLLDEFAGELTSLQSIPPGIDNINFDSEGDILFLETLLYDNSSPRPPKAVQTNYDEINLFTGSEDSIPPGIENDDFDSEDDDNSALFPEFKSFHVDYPKSGNSTNDVVEDIPVDVPNLFPTHPDLLSDFDFIHSHNDLGSDLDGSSPSGVRNKIYDPGICIQVKSMRILTTLSPVIDKVFNHDVLASKEKSTPSSSHRDLKASKLFHHENPLLIHGDNTPSLSVCHPHFYPP</sequence>
<reference evidence="1" key="2">
    <citation type="submission" date="2022-01" db="EMBL/GenBank/DDBJ databases">
        <authorList>
            <person name="Yamashiro T."/>
            <person name="Shiraishi A."/>
            <person name="Satake H."/>
            <person name="Nakayama K."/>
        </authorList>
    </citation>
    <scope>NUCLEOTIDE SEQUENCE</scope>
</reference>
<keyword evidence="2" id="KW-1185">Reference proteome</keyword>
<dbReference type="Proteomes" id="UP001151760">
    <property type="component" value="Unassembled WGS sequence"/>
</dbReference>
<reference evidence="1" key="1">
    <citation type="journal article" date="2022" name="Int. J. Mol. Sci.">
        <title>Draft Genome of Tanacetum Coccineum: Genomic Comparison of Closely Related Tanacetum-Family Plants.</title>
        <authorList>
            <person name="Yamashiro T."/>
            <person name="Shiraishi A."/>
            <person name="Nakayama K."/>
            <person name="Satake H."/>
        </authorList>
    </citation>
    <scope>NUCLEOTIDE SEQUENCE</scope>
</reference>
<evidence type="ECO:0000313" key="2">
    <source>
        <dbReference type="Proteomes" id="UP001151760"/>
    </source>
</evidence>
<gene>
    <name evidence="1" type="ORF">Tco_0839805</name>
</gene>
<evidence type="ECO:0000313" key="1">
    <source>
        <dbReference type="EMBL" id="GJT05343.1"/>
    </source>
</evidence>
<name>A0ABQ5AVS5_9ASTR</name>
<accession>A0ABQ5AVS5</accession>
<organism evidence="1 2">
    <name type="scientific">Tanacetum coccineum</name>
    <dbReference type="NCBI Taxonomy" id="301880"/>
    <lineage>
        <taxon>Eukaryota</taxon>
        <taxon>Viridiplantae</taxon>
        <taxon>Streptophyta</taxon>
        <taxon>Embryophyta</taxon>
        <taxon>Tracheophyta</taxon>
        <taxon>Spermatophyta</taxon>
        <taxon>Magnoliopsida</taxon>
        <taxon>eudicotyledons</taxon>
        <taxon>Gunneridae</taxon>
        <taxon>Pentapetalae</taxon>
        <taxon>asterids</taxon>
        <taxon>campanulids</taxon>
        <taxon>Asterales</taxon>
        <taxon>Asteraceae</taxon>
        <taxon>Asteroideae</taxon>
        <taxon>Anthemideae</taxon>
        <taxon>Anthemidinae</taxon>
        <taxon>Tanacetum</taxon>
    </lineage>
</organism>
<dbReference type="EMBL" id="BQNB010012579">
    <property type="protein sequence ID" value="GJT05343.1"/>
    <property type="molecule type" value="Genomic_DNA"/>
</dbReference>